<keyword evidence="2" id="KW-1185">Reference proteome</keyword>
<accession>A0A8S1RQ87</accession>
<dbReference type="EMBL" id="CAJJDN010000346">
    <property type="protein sequence ID" value="CAD8130941.1"/>
    <property type="molecule type" value="Genomic_DNA"/>
</dbReference>
<dbReference type="AlphaFoldDB" id="A0A8S1RQ87"/>
<sequence>MTLIKHQQFTKSNKIFTRNFLLIQRVDYKKTKH</sequence>
<evidence type="ECO:0000313" key="1">
    <source>
        <dbReference type="EMBL" id="CAD8130941.1"/>
    </source>
</evidence>
<protein>
    <submittedName>
        <fullName evidence="1">Uncharacterized protein</fullName>
    </submittedName>
</protein>
<proteinExistence type="predicted"/>
<comment type="caution">
    <text evidence="1">The sequence shown here is derived from an EMBL/GenBank/DDBJ whole genome shotgun (WGS) entry which is preliminary data.</text>
</comment>
<evidence type="ECO:0000313" key="2">
    <source>
        <dbReference type="Proteomes" id="UP000692954"/>
    </source>
</evidence>
<dbReference type="Proteomes" id="UP000692954">
    <property type="component" value="Unassembled WGS sequence"/>
</dbReference>
<reference evidence="1" key="1">
    <citation type="submission" date="2021-01" db="EMBL/GenBank/DDBJ databases">
        <authorList>
            <consortium name="Genoscope - CEA"/>
            <person name="William W."/>
        </authorList>
    </citation>
    <scope>NUCLEOTIDE SEQUENCE</scope>
</reference>
<gene>
    <name evidence="1" type="ORF">PSON_ATCC_30995.1.T3460012</name>
</gene>
<name>A0A8S1RQ87_9CILI</name>
<organism evidence="1 2">
    <name type="scientific">Paramecium sonneborni</name>
    <dbReference type="NCBI Taxonomy" id="65129"/>
    <lineage>
        <taxon>Eukaryota</taxon>
        <taxon>Sar</taxon>
        <taxon>Alveolata</taxon>
        <taxon>Ciliophora</taxon>
        <taxon>Intramacronucleata</taxon>
        <taxon>Oligohymenophorea</taxon>
        <taxon>Peniculida</taxon>
        <taxon>Parameciidae</taxon>
        <taxon>Paramecium</taxon>
    </lineage>
</organism>